<dbReference type="PANTHER" id="PTHR43174:SF1">
    <property type="entry name" value="UDP-N-ACETYLGLUCOSAMINE 2-EPIMERASE"/>
    <property type="match status" value="1"/>
</dbReference>
<organism evidence="4 5">
    <name type="scientific">Lentzea xinjiangensis</name>
    <dbReference type="NCBI Taxonomy" id="402600"/>
    <lineage>
        <taxon>Bacteria</taxon>
        <taxon>Bacillati</taxon>
        <taxon>Actinomycetota</taxon>
        <taxon>Actinomycetes</taxon>
        <taxon>Pseudonocardiales</taxon>
        <taxon>Pseudonocardiaceae</taxon>
        <taxon>Lentzea</taxon>
    </lineage>
</organism>
<dbReference type="PANTHER" id="PTHR43174">
    <property type="entry name" value="UDP-N-ACETYLGLUCOSAMINE 2-EPIMERASE"/>
    <property type="match status" value="1"/>
</dbReference>
<feature type="region of interest" description="Disordered" evidence="2">
    <location>
        <begin position="1"/>
        <end position="29"/>
    </location>
</feature>
<evidence type="ECO:0000256" key="1">
    <source>
        <dbReference type="RuleBase" id="RU003513"/>
    </source>
</evidence>
<evidence type="ECO:0000256" key="2">
    <source>
        <dbReference type="SAM" id="MobiDB-lite"/>
    </source>
</evidence>
<name>A0A1H9TQN5_9PSEU</name>
<dbReference type="Gene3D" id="3.40.50.2000">
    <property type="entry name" value="Glycogen Phosphorylase B"/>
    <property type="match status" value="2"/>
</dbReference>
<dbReference type="InterPro" id="IPR029767">
    <property type="entry name" value="WecB-like"/>
</dbReference>
<keyword evidence="1" id="KW-0413">Isomerase</keyword>
<dbReference type="RefSeq" id="WP_089957743.1">
    <property type="nucleotide sequence ID" value="NZ_FOFR01000019.1"/>
</dbReference>
<evidence type="ECO:0000313" key="5">
    <source>
        <dbReference type="Proteomes" id="UP000199352"/>
    </source>
</evidence>
<dbReference type="GO" id="GO:0016853">
    <property type="term" value="F:isomerase activity"/>
    <property type="evidence" value="ECO:0007669"/>
    <property type="project" value="UniProtKB-KW"/>
</dbReference>
<dbReference type="EMBL" id="FOFR01000019">
    <property type="protein sequence ID" value="SER99475.1"/>
    <property type="molecule type" value="Genomic_DNA"/>
</dbReference>
<evidence type="ECO:0000313" key="4">
    <source>
        <dbReference type="EMBL" id="SER99475.1"/>
    </source>
</evidence>
<dbReference type="Proteomes" id="UP000199352">
    <property type="component" value="Unassembled WGS sequence"/>
</dbReference>
<dbReference type="STRING" id="402600.SAMN05216188_11914"/>
<reference evidence="5" key="1">
    <citation type="submission" date="2016-10" db="EMBL/GenBank/DDBJ databases">
        <authorList>
            <person name="Varghese N."/>
            <person name="Submissions S."/>
        </authorList>
    </citation>
    <scope>NUCLEOTIDE SEQUENCE [LARGE SCALE GENOMIC DNA]</scope>
    <source>
        <strain evidence="5">CGMCC 4.3525</strain>
    </source>
</reference>
<gene>
    <name evidence="4" type="ORF">SAMN05216188_11914</name>
</gene>
<accession>A0A1H9TQN5</accession>
<dbReference type="AlphaFoldDB" id="A0A1H9TQN5"/>
<evidence type="ECO:0000259" key="3">
    <source>
        <dbReference type="Pfam" id="PF02350"/>
    </source>
</evidence>
<dbReference type="SUPFAM" id="SSF53756">
    <property type="entry name" value="UDP-Glycosyltransferase/glycogen phosphorylase"/>
    <property type="match status" value="1"/>
</dbReference>
<sequence>MTTVLQRPERAAVQAKPPRRRTPVSTPRPGGIAVVLGGRAEVFRLAPVLAGLGDAARVVRADRRLPSVPRDRSCSIAATMERLGRTFAADRPEAVVVHGASDIALAGALAADANDIPLVRVGAGLRSHDLDSTEEQNRVLIDRAARVLCAPTQASVANLRAEGLESRDVRLTGSTAVEAARHRLMAEVHRLAVVRRWGLEPDRYALATIDHPDNVDDEEALFGIMNQLAGLVDAGHPVVVPAHPRTRAAIERSGVLSCGMRVRVVDRLWHSEFLALAAHAGLLVTDSGAVQKEATVLKRPLLVARRSTECPEVLEDFGRAVGRHDDLTALALDWLADDGRRARLAELPSPFGDGEAGARIADAARAVTRPVVRVVG</sequence>
<comment type="similarity">
    <text evidence="1">Belongs to the UDP-N-acetylglucosamine 2-epimerase family.</text>
</comment>
<protein>
    <submittedName>
        <fullName evidence="4">UDP-N-acetylglucosamine 2-epimerase (Non-hydrolysing)</fullName>
    </submittedName>
</protein>
<feature type="domain" description="UDP-N-acetylglucosamine 2-epimerase" evidence="3">
    <location>
        <begin position="70"/>
        <end position="363"/>
    </location>
</feature>
<keyword evidence="5" id="KW-1185">Reference proteome</keyword>
<dbReference type="OrthoDB" id="9803238at2"/>
<proteinExistence type="inferred from homology"/>
<dbReference type="Pfam" id="PF02350">
    <property type="entry name" value="Epimerase_2"/>
    <property type="match status" value="1"/>
</dbReference>
<dbReference type="InterPro" id="IPR003331">
    <property type="entry name" value="UDP_GlcNAc_Epimerase_2_dom"/>
</dbReference>